<evidence type="ECO:0000256" key="1">
    <source>
        <dbReference type="ARBA" id="ARBA00004123"/>
    </source>
</evidence>
<dbReference type="GO" id="GO:0006383">
    <property type="term" value="P:transcription by RNA polymerase III"/>
    <property type="evidence" value="ECO:0007669"/>
    <property type="project" value="TreeGrafter"/>
</dbReference>
<evidence type="ECO:0000313" key="7">
    <source>
        <dbReference type="EMBL" id="CAD9116975.1"/>
    </source>
</evidence>
<feature type="domain" description="DNA-directed RNA polymerase RBP11-like dimerisation" evidence="6">
    <location>
        <begin position="50"/>
        <end position="118"/>
    </location>
</feature>
<sequence>MVVHATHPRDRHVQYQQHLQRQLEGDVVDTSGEDKVTVALQQVTATSSVATVTFAHEDHTLGNILRHVLMQNPDVTSAGYAIPHPLEPRMVVHVQSAEHVVDVVQGALEEVAMLCDKTLANFDAATEAAAQGH</sequence>
<protein>
    <recommendedName>
        <fullName evidence="6">DNA-directed RNA polymerase RBP11-like dimerisation domain-containing protein</fullName>
    </recommendedName>
</protein>
<dbReference type="PANTHER" id="PTHR13946">
    <property type="entry name" value="DNA-DIRECTED RNA POLYMERASE I,II,III"/>
    <property type="match status" value="1"/>
</dbReference>
<dbReference type="InterPro" id="IPR036603">
    <property type="entry name" value="RBP11-like"/>
</dbReference>
<dbReference type="InterPro" id="IPR008193">
    <property type="entry name" value="RNA_pol_Rpb11_13-16kDa_CS"/>
</dbReference>
<dbReference type="Gene3D" id="3.30.1360.10">
    <property type="entry name" value="RNA polymerase, RBP11-like subunit"/>
    <property type="match status" value="1"/>
</dbReference>
<dbReference type="PANTHER" id="PTHR13946:SF28">
    <property type="entry name" value="DNA-DIRECTED RNA POLYMERASES I AND III SUBUNIT RPAC2"/>
    <property type="match status" value="1"/>
</dbReference>
<dbReference type="AlphaFoldDB" id="A0A7S1Q5C5"/>
<dbReference type="PROSITE" id="PS01154">
    <property type="entry name" value="RNA_POL_L_13KD"/>
    <property type="match status" value="1"/>
</dbReference>
<evidence type="ECO:0000256" key="5">
    <source>
        <dbReference type="ARBA" id="ARBA00025751"/>
    </source>
</evidence>
<dbReference type="GO" id="GO:0005666">
    <property type="term" value="C:RNA polymerase III complex"/>
    <property type="evidence" value="ECO:0007669"/>
    <property type="project" value="TreeGrafter"/>
</dbReference>
<dbReference type="GO" id="GO:0005736">
    <property type="term" value="C:RNA polymerase I complex"/>
    <property type="evidence" value="ECO:0007669"/>
    <property type="project" value="TreeGrafter"/>
</dbReference>
<keyword evidence="4" id="KW-0539">Nucleus</keyword>
<organism evidence="7">
    <name type="scientific">Neobodo designis</name>
    <name type="common">Flagellated protozoan</name>
    <name type="synonym">Bodo designis</name>
    <dbReference type="NCBI Taxonomy" id="312471"/>
    <lineage>
        <taxon>Eukaryota</taxon>
        <taxon>Discoba</taxon>
        <taxon>Euglenozoa</taxon>
        <taxon>Kinetoplastea</taxon>
        <taxon>Metakinetoplastina</taxon>
        <taxon>Neobodonida</taxon>
        <taxon>Neobodo</taxon>
    </lineage>
</organism>
<dbReference type="CDD" id="cd07029">
    <property type="entry name" value="RNAP_I_III_AC19"/>
    <property type="match status" value="1"/>
</dbReference>
<evidence type="ECO:0000256" key="3">
    <source>
        <dbReference type="ARBA" id="ARBA00023163"/>
    </source>
</evidence>
<evidence type="ECO:0000259" key="6">
    <source>
        <dbReference type="Pfam" id="PF13656"/>
    </source>
</evidence>
<dbReference type="GO" id="GO:0006362">
    <property type="term" value="P:transcription elongation by RNA polymerase I"/>
    <property type="evidence" value="ECO:0007669"/>
    <property type="project" value="TreeGrafter"/>
</dbReference>
<evidence type="ECO:0000256" key="2">
    <source>
        <dbReference type="ARBA" id="ARBA00022478"/>
    </source>
</evidence>
<proteinExistence type="inferred from homology"/>
<dbReference type="InterPro" id="IPR033898">
    <property type="entry name" value="RNAP_AC19"/>
</dbReference>
<dbReference type="SUPFAM" id="SSF55257">
    <property type="entry name" value="RBP11-like subunits of RNA polymerase"/>
    <property type="match status" value="1"/>
</dbReference>
<evidence type="ECO:0000256" key="4">
    <source>
        <dbReference type="ARBA" id="ARBA00023242"/>
    </source>
</evidence>
<dbReference type="Pfam" id="PF13656">
    <property type="entry name" value="RNA_pol_L_2"/>
    <property type="match status" value="1"/>
</dbReference>
<dbReference type="EMBL" id="HBGF01023087">
    <property type="protein sequence ID" value="CAD9116975.1"/>
    <property type="molecule type" value="Transcribed_RNA"/>
</dbReference>
<dbReference type="GO" id="GO:0003677">
    <property type="term" value="F:DNA binding"/>
    <property type="evidence" value="ECO:0007669"/>
    <property type="project" value="InterPro"/>
</dbReference>
<comment type="similarity">
    <text evidence="5">Belongs to the archaeal Rpo11/eukaryotic RPB11/RPC19 RNA polymerase subunit family.</text>
</comment>
<dbReference type="InterPro" id="IPR009025">
    <property type="entry name" value="RBP11-like_dimer"/>
</dbReference>
<dbReference type="GO" id="GO:0046983">
    <property type="term" value="F:protein dimerization activity"/>
    <property type="evidence" value="ECO:0007669"/>
    <property type="project" value="InterPro"/>
</dbReference>
<name>A0A7S1Q5C5_NEODS</name>
<dbReference type="InterPro" id="IPR022905">
    <property type="entry name" value="Rpo11-like"/>
</dbReference>
<dbReference type="HAMAP" id="MF_00261">
    <property type="entry name" value="RNApol_arch_Rpo11"/>
    <property type="match status" value="1"/>
</dbReference>
<reference evidence="7" key="1">
    <citation type="submission" date="2021-01" db="EMBL/GenBank/DDBJ databases">
        <authorList>
            <person name="Corre E."/>
            <person name="Pelletier E."/>
            <person name="Niang G."/>
            <person name="Scheremetjew M."/>
            <person name="Finn R."/>
            <person name="Kale V."/>
            <person name="Holt S."/>
            <person name="Cochrane G."/>
            <person name="Meng A."/>
            <person name="Brown T."/>
            <person name="Cohen L."/>
        </authorList>
    </citation>
    <scope>NUCLEOTIDE SEQUENCE</scope>
    <source>
        <strain evidence="7">CCAP 1951/1</strain>
    </source>
</reference>
<accession>A0A7S1Q5C5</accession>
<keyword evidence="2" id="KW-0240">DNA-directed RNA polymerase</keyword>
<keyword evidence="3" id="KW-0804">Transcription</keyword>
<dbReference type="GO" id="GO:0003899">
    <property type="term" value="F:DNA-directed RNA polymerase activity"/>
    <property type="evidence" value="ECO:0007669"/>
    <property type="project" value="InterPro"/>
</dbReference>
<comment type="subcellular location">
    <subcellularLocation>
        <location evidence="1">Nucleus</location>
    </subcellularLocation>
</comment>
<gene>
    <name evidence="7" type="ORF">NDES1114_LOCUS15244</name>
</gene>